<dbReference type="GO" id="GO:0003905">
    <property type="term" value="F:alkylbase DNA N-glycosylase activity"/>
    <property type="evidence" value="ECO:0007669"/>
    <property type="project" value="InterPro"/>
</dbReference>
<evidence type="ECO:0000256" key="1">
    <source>
        <dbReference type="ARBA" id="ARBA00009232"/>
    </source>
</evidence>
<evidence type="ECO:0000256" key="2">
    <source>
        <dbReference type="ARBA" id="ARBA00022763"/>
    </source>
</evidence>
<name>A0A1F5WD57_9BACT</name>
<protein>
    <recommendedName>
        <fullName evidence="5">Putative 3-methyladenine DNA glycosylase</fullName>
        <ecNumber evidence="5">3.2.2.-</ecNumber>
    </recommendedName>
</protein>
<dbReference type="HAMAP" id="MF_00527">
    <property type="entry name" value="3MGH"/>
    <property type="match status" value="1"/>
</dbReference>
<keyword evidence="2 5" id="KW-0227">DNA damage</keyword>
<dbReference type="STRING" id="1798331.A2W57_03395"/>
<dbReference type="PANTHER" id="PTHR10429">
    <property type="entry name" value="DNA-3-METHYLADENINE GLYCOSYLASE"/>
    <property type="match status" value="1"/>
</dbReference>
<dbReference type="InterPro" id="IPR011034">
    <property type="entry name" value="Formyl_transferase-like_C_sf"/>
</dbReference>
<dbReference type="AlphaFoldDB" id="A0A1F5WD57"/>
<evidence type="ECO:0000256" key="4">
    <source>
        <dbReference type="ARBA" id="ARBA00023204"/>
    </source>
</evidence>
<dbReference type="NCBIfam" id="TIGR00567">
    <property type="entry name" value="3mg"/>
    <property type="match status" value="1"/>
</dbReference>
<dbReference type="InterPro" id="IPR036995">
    <property type="entry name" value="MPG_sf"/>
</dbReference>
<dbReference type="GO" id="GO:0003677">
    <property type="term" value="F:DNA binding"/>
    <property type="evidence" value="ECO:0007669"/>
    <property type="project" value="InterPro"/>
</dbReference>
<dbReference type="PANTHER" id="PTHR10429:SF0">
    <property type="entry name" value="DNA-3-METHYLADENINE GLYCOSYLASE"/>
    <property type="match status" value="1"/>
</dbReference>
<evidence type="ECO:0000256" key="5">
    <source>
        <dbReference type="HAMAP-Rule" id="MF_00527"/>
    </source>
</evidence>
<keyword evidence="4 5" id="KW-0234">DNA repair</keyword>
<keyword evidence="3 5" id="KW-0378">Hydrolase</keyword>
<accession>A0A1F5WD57</accession>
<comment type="caution">
    <text evidence="6">The sequence shown here is derived from an EMBL/GenBank/DDBJ whole genome shotgun (WGS) entry which is preliminary data.</text>
</comment>
<organism evidence="6 7">
    <name type="scientific">Candidatus Giovannonibacteria bacterium RIFCSPHIGHO2_02_43_16</name>
    <dbReference type="NCBI Taxonomy" id="1798331"/>
    <lineage>
        <taxon>Bacteria</taxon>
        <taxon>Candidatus Giovannoniibacteriota</taxon>
    </lineage>
</organism>
<evidence type="ECO:0000256" key="3">
    <source>
        <dbReference type="ARBA" id="ARBA00022801"/>
    </source>
</evidence>
<dbReference type="FunFam" id="3.10.300.10:FF:000001">
    <property type="entry name" value="Putative 3-methyladenine DNA glycosylase"/>
    <property type="match status" value="1"/>
</dbReference>
<dbReference type="SUPFAM" id="SSF50486">
    <property type="entry name" value="FMT C-terminal domain-like"/>
    <property type="match status" value="1"/>
</dbReference>
<dbReference type="Proteomes" id="UP000178276">
    <property type="component" value="Unassembled WGS sequence"/>
</dbReference>
<dbReference type="GO" id="GO:0006284">
    <property type="term" value="P:base-excision repair"/>
    <property type="evidence" value="ECO:0007669"/>
    <property type="project" value="InterPro"/>
</dbReference>
<evidence type="ECO:0000313" key="7">
    <source>
        <dbReference type="Proteomes" id="UP000178276"/>
    </source>
</evidence>
<dbReference type="InterPro" id="IPR003180">
    <property type="entry name" value="MPG"/>
</dbReference>
<gene>
    <name evidence="6" type="ORF">A2W57_03395</name>
</gene>
<dbReference type="CDD" id="cd00540">
    <property type="entry name" value="AAG"/>
    <property type="match status" value="1"/>
</dbReference>
<sequence>MAMLGRKFFERDTIKVARELLGKKIIRIYRGKRIEGIITETEAYHGTGDKASHASRGKTERTKVMFGEAGTIYIYLIYGMHYCLNIVTGKKDFPAAVLIRALETEAKPLLSGLASKNLVVGPGRVCKFLKIDKKLNEKELSKKTKLWIEEGIEINPKKIKKSPRIGVDYAGPTWSKKLWRFSV</sequence>
<dbReference type="EMBL" id="MFHJ01000036">
    <property type="protein sequence ID" value="OGF73537.1"/>
    <property type="molecule type" value="Genomic_DNA"/>
</dbReference>
<comment type="similarity">
    <text evidence="1 5">Belongs to the DNA glycosylase MPG family.</text>
</comment>
<dbReference type="Pfam" id="PF02245">
    <property type="entry name" value="Pur_DNA_glyco"/>
    <property type="match status" value="1"/>
</dbReference>
<dbReference type="EC" id="3.2.2.-" evidence="5"/>
<proteinExistence type="inferred from homology"/>
<reference evidence="6 7" key="1">
    <citation type="journal article" date="2016" name="Nat. Commun.">
        <title>Thousands of microbial genomes shed light on interconnected biogeochemical processes in an aquifer system.</title>
        <authorList>
            <person name="Anantharaman K."/>
            <person name="Brown C.T."/>
            <person name="Hug L.A."/>
            <person name="Sharon I."/>
            <person name="Castelle C.J."/>
            <person name="Probst A.J."/>
            <person name="Thomas B.C."/>
            <person name="Singh A."/>
            <person name="Wilkins M.J."/>
            <person name="Karaoz U."/>
            <person name="Brodie E.L."/>
            <person name="Williams K.H."/>
            <person name="Hubbard S.S."/>
            <person name="Banfield J.F."/>
        </authorList>
    </citation>
    <scope>NUCLEOTIDE SEQUENCE [LARGE SCALE GENOMIC DNA]</scope>
</reference>
<dbReference type="Gene3D" id="3.10.300.10">
    <property type="entry name" value="Methylpurine-DNA glycosylase (MPG)"/>
    <property type="match status" value="1"/>
</dbReference>
<evidence type="ECO:0000313" key="6">
    <source>
        <dbReference type="EMBL" id="OGF73537.1"/>
    </source>
</evidence>